<protein>
    <submittedName>
        <fullName evidence="3">PASTA domain-containing protein</fullName>
    </submittedName>
</protein>
<dbReference type="SMART" id="SM00740">
    <property type="entry name" value="PASTA"/>
    <property type="match status" value="3"/>
</dbReference>
<reference evidence="3 4" key="1">
    <citation type="submission" date="2019-11" db="EMBL/GenBank/DDBJ databases">
        <authorList>
            <person name="Zheng R.K."/>
            <person name="Sun C.M."/>
        </authorList>
    </citation>
    <scope>NUCLEOTIDE SEQUENCE [LARGE SCALE GENOMIC DNA]</scope>
    <source>
        <strain evidence="3 4">WC007</strain>
    </source>
</reference>
<dbReference type="CDD" id="cd06577">
    <property type="entry name" value="PASTA_pknB"/>
    <property type="match status" value="3"/>
</dbReference>
<evidence type="ECO:0000313" key="3">
    <source>
        <dbReference type="EMBL" id="QGY45164.1"/>
    </source>
</evidence>
<accession>A0A6I6K578</accession>
<gene>
    <name evidence="3" type="ORF">GM418_16240</name>
</gene>
<dbReference type="AlphaFoldDB" id="A0A6I6K578"/>
<dbReference type="Proteomes" id="UP000428260">
    <property type="component" value="Chromosome"/>
</dbReference>
<dbReference type="SUPFAM" id="SSF54184">
    <property type="entry name" value="Penicillin-binding protein 2x (pbp-2x), c-terminal domain"/>
    <property type="match status" value="1"/>
</dbReference>
<dbReference type="KEGG" id="mcos:GM418_16240"/>
<feature type="transmembrane region" description="Helical" evidence="1">
    <location>
        <begin position="12"/>
        <end position="34"/>
    </location>
</feature>
<organism evidence="3 4">
    <name type="scientific">Maribellus comscasis</name>
    <dbReference type="NCBI Taxonomy" id="2681766"/>
    <lineage>
        <taxon>Bacteria</taxon>
        <taxon>Pseudomonadati</taxon>
        <taxon>Bacteroidota</taxon>
        <taxon>Bacteroidia</taxon>
        <taxon>Marinilabiliales</taxon>
        <taxon>Prolixibacteraceae</taxon>
        <taxon>Maribellus</taxon>
    </lineage>
</organism>
<dbReference type="InterPro" id="IPR005543">
    <property type="entry name" value="PASTA_dom"/>
</dbReference>
<keyword evidence="1" id="KW-0812">Transmembrane</keyword>
<keyword evidence="4" id="KW-1185">Reference proteome</keyword>
<feature type="domain" description="PASTA" evidence="2">
    <location>
        <begin position="41"/>
        <end position="107"/>
    </location>
</feature>
<name>A0A6I6K578_9BACT</name>
<keyword evidence="1" id="KW-0472">Membrane</keyword>
<dbReference type="PROSITE" id="PS51178">
    <property type="entry name" value="PASTA"/>
    <property type="match status" value="2"/>
</dbReference>
<evidence type="ECO:0000256" key="1">
    <source>
        <dbReference type="SAM" id="Phobius"/>
    </source>
</evidence>
<evidence type="ECO:0000259" key="2">
    <source>
        <dbReference type="PROSITE" id="PS51178"/>
    </source>
</evidence>
<keyword evidence="1" id="KW-1133">Transmembrane helix</keyword>
<proteinExistence type="predicted"/>
<feature type="domain" description="PASTA" evidence="2">
    <location>
        <begin position="109"/>
        <end position="179"/>
    </location>
</feature>
<dbReference type="Pfam" id="PF03793">
    <property type="entry name" value="PASTA"/>
    <property type="match status" value="3"/>
</dbReference>
<evidence type="ECO:0000313" key="4">
    <source>
        <dbReference type="Proteomes" id="UP000428260"/>
    </source>
</evidence>
<sequence>MSLKKFLLSRTFLIQIIIAAIIVFSLIFFTMYGLKIYTKHGESYPVPNFEGMNQDEAVQIAANQNLKVEIVDSVYTDDVAPGEIIDQVPEAGFRVKESRTIFLTINSTQPEQVILPKLTDISYRQAQVLIENSGFKVGEISYQPSEYNDLVLSVQIDSVNVKPGKKISKGTNIDLIIGRTQGNTATPLPNLIGLSIEEAENTLTHAMLNMGVLIYDETIISKDDSTNARVWKQNPNPKIVGNVNLGSSVDIWITIDELKIEETSGPEL</sequence>
<dbReference type="EMBL" id="CP046401">
    <property type="protein sequence ID" value="QGY45164.1"/>
    <property type="molecule type" value="Genomic_DNA"/>
</dbReference>
<dbReference type="Gene3D" id="3.30.10.20">
    <property type="match status" value="3"/>
</dbReference>